<feature type="compositionally biased region" description="Pro residues" evidence="1">
    <location>
        <begin position="1"/>
        <end position="12"/>
    </location>
</feature>
<dbReference type="EMBL" id="BARW01021122">
    <property type="protein sequence ID" value="GAI99613.1"/>
    <property type="molecule type" value="Genomic_DNA"/>
</dbReference>
<organism evidence="2">
    <name type="scientific">marine sediment metagenome</name>
    <dbReference type="NCBI Taxonomy" id="412755"/>
    <lineage>
        <taxon>unclassified sequences</taxon>
        <taxon>metagenomes</taxon>
        <taxon>ecological metagenomes</taxon>
    </lineage>
</organism>
<proteinExistence type="predicted"/>
<evidence type="ECO:0000313" key="2">
    <source>
        <dbReference type="EMBL" id="GAI99613.1"/>
    </source>
</evidence>
<reference evidence="2" key="1">
    <citation type="journal article" date="2014" name="Front. Microbiol.">
        <title>High frequency of phylogenetically diverse reductive dehalogenase-homologous genes in deep subseafloor sedimentary metagenomes.</title>
        <authorList>
            <person name="Kawai M."/>
            <person name="Futagami T."/>
            <person name="Toyoda A."/>
            <person name="Takaki Y."/>
            <person name="Nishi S."/>
            <person name="Hori S."/>
            <person name="Arai W."/>
            <person name="Tsubouchi T."/>
            <person name="Morono Y."/>
            <person name="Uchiyama I."/>
            <person name="Ito T."/>
            <person name="Fujiyama A."/>
            <person name="Inagaki F."/>
            <person name="Takami H."/>
        </authorList>
    </citation>
    <scope>NUCLEOTIDE SEQUENCE</scope>
    <source>
        <strain evidence="2">Expedition CK06-06</strain>
    </source>
</reference>
<gene>
    <name evidence="2" type="ORF">S12H4_35537</name>
</gene>
<evidence type="ECO:0000256" key="1">
    <source>
        <dbReference type="SAM" id="MobiDB-lite"/>
    </source>
</evidence>
<name>X1T335_9ZZZZ</name>
<accession>X1T335</accession>
<feature type="region of interest" description="Disordered" evidence="1">
    <location>
        <begin position="1"/>
        <end position="49"/>
    </location>
</feature>
<sequence length="49" mass="5415">MPATPPPAPIRPPAYNEQMNNEHTPQDIGTFEEASLPSKDNSQEKSHIT</sequence>
<protein>
    <submittedName>
        <fullName evidence="2">Uncharacterized protein</fullName>
    </submittedName>
</protein>
<comment type="caution">
    <text evidence="2">The sequence shown here is derived from an EMBL/GenBank/DDBJ whole genome shotgun (WGS) entry which is preliminary data.</text>
</comment>
<dbReference type="AlphaFoldDB" id="X1T335"/>